<organism evidence="1 2">
    <name type="scientific">Petralouisia muris</name>
    <dbReference type="NCBI Taxonomy" id="3032872"/>
    <lineage>
        <taxon>Bacteria</taxon>
        <taxon>Bacillati</taxon>
        <taxon>Bacillota</taxon>
        <taxon>Clostridia</taxon>
        <taxon>Lachnospirales</taxon>
        <taxon>Lachnospiraceae</taxon>
        <taxon>Petralouisia</taxon>
    </lineage>
</organism>
<comment type="caution">
    <text evidence="1">The sequence shown here is derived from an EMBL/GenBank/DDBJ whole genome shotgun (WGS) entry which is preliminary data.</text>
</comment>
<sequence length="250" mass="29438">MSRVWICEEITAEHPLFLEEERMNLYSFEELCCYLYQNTGVLEESFFHEKLCQWLEQEIGKQELSQILREGIRQERSGCWCMEQILKDGGFYNSEELQLVLKTAKSMEQKSPMERAKLRGDRLLKSEKYRDAIWEYRKIIARARQEPEGGKVIGLLWHNMGTAYARQMLFEQAAKCYETAYEIGQKPESKEAYLLALACRDGQDIPNGTDSTAKIRQELKEKRHSPDHVSYEKLLEATLQNLRTEYRKSE</sequence>
<dbReference type="EMBL" id="SRYA01000012">
    <property type="protein sequence ID" value="TGY96893.1"/>
    <property type="molecule type" value="Genomic_DNA"/>
</dbReference>
<keyword evidence="2" id="KW-1185">Reference proteome</keyword>
<gene>
    <name evidence="1" type="ORF">E5329_07815</name>
</gene>
<accession>A0AC61RYI1</accession>
<dbReference type="Proteomes" id="UP000304953">
    <property type="component" value="Unassembled WGS sequence"/>
</dbReference>
<name>A0AC61RYI1_9FIRM</name>
<evidence type="ECO:0000313" key="2">
    <source>
        <dbReference type="Proteomes" id="UP000304953"/>
    </source>
</evidence>
<evidence type="ECO:0000313" key="1">
    <source>
        <dbReference type="EMBL" id="TGY96893.1"/>
    </source>
</evidence>
<proteinExistence type="predicted"/>
<protein>
    <submittedName>
        <fullName evidence="1">Uncharacterized protein</fullName>
    </submittedName>
</protein>
<reference evidence="1" key="1">
    <citation type="submission" date="2019-04" db="EMBL/GenBank/DDBJ databases">
        <title>Microbes associate with the intestines of laboratory mice.</title>
        <authorList>
            <person name="Navarre W."/>
            <person name="Wong E."/>
            <person name="Huang K."/>
            <person name="Tropini C."/>
            <person name="Ng K."/>
            <person name="Yu B."/>
        </authorList>
    </citation>
    <scope>NUCLEOTIDE SEQUENCE</scope>
    <source>
        <strain evidence="1">NM01_1-7b</strain>
    </source>
</reference>